<organism evidence="2 3">
    <name type="scientific">Dissostichus mawsoni</name>
    <name type="common">Antarctic cod</name>
    <dbReference type="NCBI Taxonomy" id="36200"/>
    <lineage>
        <taxon>Eukaryota</taxon>
        <taxon>Metazoa</taxon>
        <taxon>Chordata</taxon>
        <taxon>Craniata</taxon>
        <taxon>Vertebrata</taxon>
        <taxon>Euteleostomi</taxon>
        <taxon>Actinopterygii</taxon>
        <taxon>Neopterygii</taxon>
        <taxon>Teleostei</taxon>
        <taxon>Neoteleostei</taxon>
        <taxon>Acanthomorphata</taxon>
        <taxon>Eupercaria</taxon>
        <taxon>Perciformes</taxon>
        <taxon>Notothenioidei</taxon>
        <taxon>Nototheniidae</taxon>
        <taxon>Dissostichus</taxon>
    </lineage>
</organism>
<dbReference type="Proteomes" id="UP000518266">
    <property type="component" value="Unassembled WGS sequence"/>
</dbReference>
<name>A0A7J5ZGR5_DISMA</name>
<feature type="compositionally biased region" description="Basic and acidic residues" evidence="1">
    <location>
        <begin position="130"/>
        <end position="139"/>
    </location>
</feature>
<accession>A0A7J5ZGR5</accession>
<feature type="region of interest" description="Disordered" evidence="1">
    <location>
        <begin position="87"/>
        <end position="139"/>
    </location>
</feature>
<dbReference type="AlphaFoldDB" id="A0A7J5ZGR5"/>
<reference evidence="2 3" key="1">
    <citation type="submission" date="2020-03" db="EMBL/GenBank/DDBJ databases">
        <title>Dissostichus mawsoni Genome sequencing and assembly.</title>
        <authorList>
            <person name="Park H."/>
        </authorList>
    </citation>
    <scope>NUCLEOTIDE SEQUENCE [LARGE SCALE GENOMIC DNA]</scope>
    <source>
        <strain evidence="2">DM0001</strain>
        <tissue evidence="2">Muscle</tissue>
    </source>
</reference>
<evidence type="ECO:0000313" key="3">
    <source>
        <dbReference type="Proteomes" id="UP000518266"/>
    </source>
</evidence>
<comment type="caution">
    <text evidence="2">The sequence shown here is derived from an EMBL/GenBank/DDBJ whole genome shotgun (WGS) entry which is preliminary data.</text>
</comment>
<feature type="non-terminal residue" evidence="2">
    <location>
        <position position="139"/>
    </location>
</feature>
<protein>
    <submittedName>
        <fullName evidence="2">Uncharacterized protein</fullName>
    </submittedName>
</protein>
<feature type="compositionally biased region" description="Pro residues" evidence="1">
    <location>
        <begin position="93"/>
        <end position="105"/>
    </location>
</feature>
<gene>
    <name evidence="2" type="ORF">F7725_000434</name>
</gene>
<proteinExistence type="predicted"/>
<dbReference type="EMBL" id="JAAKFY010000002">
    <property type="protein sequence ID" value="KAF3860179.1"/>
    <property type="molecule type" value="Genomic_DNA"/>
</dbReference>
<keyword evidence="3" id="KW-1185">Reference proteome</keyword>
<evidence type="ECO:0000256" key="1">
    <source>
        <dbReference type="SAM" id="MobiDB-lite"/>
    </source>
</evidence>
<sequence length="139" mass="15426">MSSVFWTRGIEIKAIGAVKLPHVRFRTVFELTQSPTQQDMYLKRLLKMSLPLFFLNTSRSTVMLLERCRAKISLGFERGVLGGGSKVTDSLWPAPPQPHSPPCPPCGVDQQRGKRLRKAPGPLPGGSRQQRGDFPRGVS</sequence>
<evidence type="ECO:0000313" key="2">
    <source>
        <dbReference type="EMBL" id="KAF3860179.1"/>
    </source>
</evidence>